<dbReference type="InterPro" id="IPR036388">
    <property type="entry name" value="WH-like_DNA-bd_sf"/>
</dbReference>
<dbReference type="PANTHER" id="PTHR43537:SF24">
    <property type="entry name" value="GLUCONATE OPERON TRANSCRIPTIONAL REPRESSOR"/>
    <property type="match status" value="1"/>
</dbReference>
<sequence length="251" mass="28130">MYNLYLCCVQPQEREVSKERTVPQKSARPRPDADSAPTQERHTAPAGDLVYQEVKARILDHRLEGGALISEGDIAAELQVSRTPVREGFVRLQAEGWMTLYPKRGALIRQAGPNEARDVVEARIVVESHAVEAITTSGHGQEVADELRELIRTQSEALDAGNHDDFAEIDADFHQHIVLRAGNGLFIDFFDNLKDRQRRMSARSVWKSSEKAETVLAHHRELADLIAAGDVVGFKQRLGTHLNEVHHRLLP</sequence>
<evidence type="ECO:0000256" key="4">
    <source>
        <dbReference type="SAM" id="MobiDB-lite"/>
    </source>
</evidence>
<feature type="compositionally biased region" description="Basic and acidic residues" evidence="4">
    <location>
        <begin position="29"/>
        <end position="43"/>
    </location>
</feature>
<dbReference type="InterPro" id="IPR008920">
    <property type="entry name" value="TF_FadR/GntR_C"/>
</dbReference>
<dbReference type="InterPro" id="IPR011711">
    <property type="entry name" value="GntR_C"/>
</dbReference>
<dbReference type="SMART" id="SM00345">
    <property type="entry name" value="HTH_GNTR"/>
    <property type="match status" value="1"/>
</dbReference>
<dbReference type="OrthoDB" id="4164516at2"/>
<dbReference type="Pfam" id="PF00392">
    <property type="entry name" value="GntR"/>
    <property type="match status" value="1"/>
</dbReference>
<gene>
    <name evidence="6" type="ORF">GMA10_11435</name>
</gene>
<dbReference type="AlphaFoldDB" id="A0A7K1LKT0"/>
<dbReference type="GO" id="GO:0003700">
    <property type="term" value="F:DNA-binding transcription factor activity"/>
    <property type="evidence" value="ECO:0007669"/>
    <property type="project" value="InterPro"/>
</dbReference>
<evidence type="ECO:0000256" key="2">
    <source>
        <dbReference type="ARBA" id="ARBA00023125"/>
    </source>
</evidence>
<dbReference type="PANTHER" id="PTHR43537">
    <property type="entry name" value="TRANSCRIPTIONAL REGULATOR, GNTR FAMILY"/>
    <property type="match status" value="1"/>
</dbReference>
<dbReference type="Pfam" id="PF07729">
    <property type="entry name" value="FCD"/>
    <property type="match status" value="1"/>
</dbReference>
<dbReference type="Gene3D" id="1.10.10.10">
    <property type="entry name" value="Winged helix-like DNA-binding domain superfamily/Winged helix DNA-binding domain"/>
    <property type="match status" value="1"/>
</dbReference>
<dbReference type="SUPFAM" id="SSF48008">
    <property type="entry name" value="GntR ligand-binding domain-like"/>
    <property type="match status" value="1"/>
</dbReference>
<dbReference type="SMART" id="SM00895">
    <property type="entry name" value="FCD"/>
    <property type="match status" value="1"/>
</dbReference>
<keyword evidence="1" id="KW-0805">Transcription regulation</keyword>
<organism evidence="6 7">
    <name type="scientific">Rothia koreensis</name>
    <dbReference type="NCBI Taxonomy" id="592378"/>
    <lineage>
        <taxon>Bacteria</taxon>
        <taxon>Bacillati</taxon>
        <taxon>Actinomycetota</taxon>
        <taxon>Actinomycetes</taxon>
        <taxon>Micrococcales</taxon>
        <taxon>Micrococcaceae</taxon>
        <taxon>Rothia</taxon>
    </lineage>
</organism>
<dbReference type="EMBL" id="WOGT01000009">
    <property type="protein sequence ID" value="MUN55814.1"/>
    <property type="molecule type" value="Genomic_DNA"/>
</dbReference>
<keyword evidence="2" id="KW-0238">DNA-binding</keyword>
<feature type="domain" description="HTH gntR-type" evidence="5">
    <location>
        <begin position="44"/>
        <end position="111"/>
    </location>
</feature>
<evidence type="ECO:0000259" key="5">
    <source>
        <dbReference type="PROSITE" id="PS50949"/>
    </source>
</evidence>
<feature type="region of interest" description="Disordered" evidence="4">
    <location>
        <begin position="16"/>
        <end position="47"/>
    </location>
</feature>
<dbReference type="InterPro" id="IPR000524">
    <property type="entry name" value="Tscrpt_reg_HTH_GntR"/>
</dbReference>
<protein>
    <submittedName>
        <fullName evidence="6">FCD domain-containing protein</fullName>
    </submittedName>
</protein>
<reference evidence="6 7" key="1">
    <citation type="submission" date="2019-12" db="EMBL/GenBank/DDBJ databases">
        <authorList>
            <person name="Li J."/>
            <person name="Shi Y."/>
            <person name="Xu G."/>
            <person name="Xiao D."/>
            <person name="Ran X."/>
        </authorList>
    </citation>
    <scope>NUCLEOTIDE SEQUENCE [LARGE SCALE GENOMIC DNA]</scope>
    <source>
        <strain evidence="6 7">JCM 15915</strain>
    </source>
</reference>
<keyword evidence="3" id="KW-0804">Transcription</keyword>
<dbReference type="Proteomes" id="UP000462152">
    <property type="component" value="Unassembled WGS sequence"/>
</dbReference>
<dbReference type="GO" id="GO:0003677">
    <property type="term" value="F:DNA binding"/>
    <property type="evidence" value="ECO:0007669"/>
    <property type="project" value="UniProtKB-KW"/>
</dbReference>
<evidence type="ECO:0000313" key="6">
    <source>
        <dbReference type="EMBL" id="MUN55814.1"/>
    </source>
</evidence>
<evidence type="ECO:0000313" key="7">
    <source>
        <dbReference type="Proteomes" id="UP000462152"/>
    </source>
</evidence>
<proteinExistence type="predicted"/>
<dbReference type="InterPro" id="IPR036390">
    <property type="entry name" value="WH_DNA-bd_sf"/>
</dbReference>
<dbReference type="Gene3D" id="1.20.120.530">
    <property type="entry name" value="GntR ligand-binding domain-like"/>
    <property type="match status" value="1"/>
</dbReference>
<name>A0A7K1LKT0_9MICC</name>
<evidence type="ECO:0000256" key="3">
    <source>
        <dbReference type="ARBA" id="ARBA00023163"/>
    </source>
</evidence>
<accession>A0A7K1LKT0</accession>
<keyword evidence="7" id="KW-1185">Reference proteome</keyword>
<comment type="caution">
    <text evidence="6">The sequence shown here is derived from an EMBL/GenBank/DDBJ whole genome shotgun (WGS) entry which is preliminary data.</text>
</comment>
<dbReference type="PROSITE" id="PS50949">
    <property type="entry name" value="HTH_GNTR"/>
    <property type="match status" value="1"/>
</dbReference>
<dbReference type="SUPFAM" id="SSF46785">
    <property type="entry name" value="Winged helix' DNA-binding domain"/>
    <property type="match status" value="1"/>
</dbReference>
<evidence type="ECO:0000256" key="1">
    <source>
        <dbReference type="ARBA" id="ARBA00023015"/>
    </source>
</evidence>